<protein>
    <submittedName>
        <fullName evidence="2">SDR family oxidoreductase</fullName>
    </submittedName>
</protein>
<evidence type="ECO:0000313" key="2">
    <source>
        <dbReference type="EMBL" id="MCI1190131.1"/>
    </source>
</evidence>
<dbReference type="EMBL" id="JALBGC010000007">
    <property type="protein sequence ID" value="MCI1190131.1"/>
    <property type="molecule type" value="Genomic_DNA"/>
</dbReference>
<name>A0A9X2AHB1_9BACT</name>
<comment type="caution">
    <text evidence="2">The sequence shown here is derived from an EMBL/GenBank/DDBJ whole genome shotgun (WGS) entry which is preliminary data.</text>
</comment>
<sequence length="263" mass="27247">MDLGLKGKIALVAAASQGLGRAVAEELAAEGASLILCARHDVALQETCAAIEQAHGTPVLGLATDVADPAAVARLVAAGLARFGRIDILVTNAGGPPAGTFDTLSAEQWQAATQLLLTSVVELTRAVLPGMQARGWGRILNITSISVKQPVANLMLSNSLRAAVTGMARTLATEVAAQGITVNNILPGYTRTERVVGLADATAAREGISATEATARWEAEIPMRRLGEPREFAALAAFLCSERASYITGTSVPVDGGWIRSLL</sequence>
<dbReference type="CDD" id="cd05344">
    <property type="entry name" value="BKR_like_SDR_like"/>
    <property type="match status" value="1"/>
</dbReference>
<dbReference type="FunFam" id="3.40.50.720:FF:000084">
    <property type="entry name" value="Short-chain dehydrogenase reductase"/>
    <property type="match status" value="1"/>
</dbReference>
<dbReference type="InterPro" id="IPR002347">
    <property type="entry name" value="SDR_fam"/>
</dbReference>
<comment type="similarity">
    <text evidence="1">Belongs to the short-chain dehydrogenases/reductases (SDR) family.</text>
</comment>
<dbReference type="Pfam" id="PF13561">
    <property type="entry name" value="adh_short_C2"/>
    <property type="match status" value="1"/>
</dbReference>
<dbReference type="InterPro" id="IPR036291">
    <property type="entry name" value="NAD(P)-bd_dom_sf"/>
</dbReference>
<dbReference type="PRINTS" id="PR00080">
    <property type="entry name" value="SDRFAMILY"/>
</dbReference>
<organism evidence="2 3">
    <name type="scientific">Hymenobacter cyanobacteriorum</name>
    <dbReference type="NCBI Taxonomy" id="2926463"/>
    <lineage>
        <taxon>Bacteria</taxon>
        <taxon>Pseudomonadati</taxon>
        <taxon>Bacteroidota</taxon>
        <taxon>Cytophagia</taxon>
        <taxon>Cytophagales</taxon>
        <taxon>Hymenobacteraceae</taxon>
        <taxon>Hymenobacter</taxon>
    </lineage>
</organism>
<evidence type="ECO:0000256" key="1">
    <source>
        <dbReference type="ARBA" id="ARBA00006484"/>
    </source>
</evidence>
<dbReference type="Proteomes" id="UP001139193">
    <property type="component" value="Unassembled WGS sequence"/>
</dbReference>
<dbReference type="PANTHER" id="PTHR42879">
    <property type="entry name" value="3-OXOACYL-(ACYL-CARRIER-PROTEIN) REDUCTASE"/>
    <property type="match status" value="1"/>
</dbReference>
<accession>A0A9X2AHB1</accession>
<dbReference type="Gene3D" id="3.40.50.720">
    <property type="entry name" value="NAD(P)-binding Rossmann-like Domain"/>
    <property type="match status" value="1"/>
</dbReference>
<dbReference type="SUPFAM" id="SSF51735">
    <property type="entry name" value="NAD(P)-binding Rossmann-fold domains"/>
    <property type="match status" value="1"/>
</dbReference>
<dbReference type="AlphaFoldDB" id="A0A9X2AHB1"/>
<dbReference type="PRINTS" id="PR00081">
    <property type="entry name" value="GDHRDH"/>
</dbReference>
<gene>
    <name evidence="2" type="ORF">MON38_22120</name>
</gene>
<reference evidence="2" key="1">
    <citation type="submission" date="2022-03" db="EMBL/GenBank/DDBJ databases">
        <title>Bacterial whole genome sequence for Hymenobacter sp. DH14.</title>
        <authorList>
            <person name="Le V."/>
        </authorList>
    </citation>
    <scope>NUCLEOTIDE SEQUENCE</scope>
    <source>
        <strain evidence="2">DH14</strain>
    </source>
</reference>
<evidence type="ECO:0000313" key="3">
    <source>
        <dbReference type="Proteomes" id="UP001139193"/>
    </source>
</evidence>
<dbReference type="InterPro" id="IPR050259">
    <property type="entry name" value="SDR"/>
</dbReference>
<keyword evidence="3" id="KW-1185">Reference proteome</keyword>
<proteinExistence type="inferred from homology"/>
<dbReference type="RefSeq" id="WP_241938335.1">
    <property type="nucleotide sequence ID" value="NZ_JALBGC010000007.1"/>
</dbReference>
<dbReference type="PANTHER" id="PTHR42879:SF6">
    <property type="entry name" value="NADPH-DEPENDENT REDUCTASE BACG"/>
    <property type="match status" value="1"/>
</dbReference>